<accession>A0A5S3PIP7</accession>
<gene>
    <name evidence="4" type="ORF">FDT80_01220</name>
</gene>
<dbReference type="PROSITE" id="PS51782">
    <property type="entry name" value="LYSM"/>
    <property type="match status" value="1"/>
</dbReference>
<keyword evidence="2" id="KW-1133">Transmembrane helix</keyword>
<proteinExistence type="predicted"/>
<keyword evidence="5" id="KW-1185">Reference proteome</keyword>
<dbReference type="Pfam" id="PF01476">
    <property type="entry name" value="LysM"/>
    <property type="match status" value="1"/>
</dbReference>
<evidence type="ECO:0000256" key="1">
    <source>
        <dbReference type="SAM" id="MobiDB-lite"/>
    </source>
</evidence>
<feature type="region of interest" description="Disordered" evidence="1">
    <location>
        <begin position="50"/>
        <end position="72"/>
    </location>
</feature>
<evidence type="ECO:0000313" key="4">
    <source>
        <dbReference type="EMBL" id="TMM54248.1"/>
    </source>
</evidence>
<comment type="caution">
    <text evidence="4">The sequence shown here is derived from an EMBL/GenBank/DDBJ whole genome shotgun (WGS) entry which is preliminary data.</text>
</comment>
<feature type="compositionally biased region" description="Low complexity" evidence="1">
    <location>
        <begin position="216"/>
        <end position="225"/>
    </location>
</feature>
<keyword evidence="2" id="KW-0812">Transmembrane</keyword>
<dbReference type="Gene3D" id="2.60.40.10">
    <property type="entry name" value="Immunoglobulins"/>
    <property type="match status" value="1"/>
</dbReference>
<dbReference type="SMART" id="SM00257">
    <property type="entry name" value="LysM"/>
    <property type="match status" value="1"/>
</dbReference>
<evidence type="ECO:0000256" key="2">
    <source>
        <dbReference type="SAM" id="Phobius"/>
    </source>
</evidence>
<dbReference type="CDD" id="cd00118">
    <property type="entry name" value="LysM"/>
    <property type="match status" value="1"/>
</dbReference>
<name>A0A5S3PIP7_9RHOB</name>
<dbReference type="InterPro" id="IPR036779">
    <property type="entry name" value="LysM_dom_sf"/>
</dbReference>
<keyword evidence="2" id="KW-0472">Membrane</keyword>
<evidence type="ECO:0000259" key="3">
    <source>
        <dbReference type="PROSITE" id="PS51782"/>
    </source>
</evidence>
<dbReference type="EMBL" id="VANS01000001">
    <property type="protein sequence ID" value="TMM54248.1"/>
    <property type="molecule type" value="Genomic_DNA"/>
</dbReference>
<dbReference type="AlphaFoldDB" id="A0A5S3PIP7"/>
<dbReference type="PANTHER" id="PTHR34700">
    <property type="entry name" value="POTASSIUM BINDING PROTEIN KBP"/>
    <property type="match status" value="1"/>
</dbReference>
<feature type="region of interest" description="Disordered" evidence="1">
    <location>
        <begin position="253"/>
        <end position="282"/>
    </location>
</feature>
<organism evidence="4 5">
    <name type="scientific">Sulfitobacter sabulilitoris</name>
    <dbReference type="NCBI Taxonomy" id="2562655"/>
    <lineage>
        <taxon>Bacteria</taxon>
        <taxon>Pseudomonadati</taxon>
        <taxon>Pseudomonadota</taxon>
        <taxon>Alphaproteobacteria</taxon>
        <taxon>Rhodobacterales</taxon>
        <taxon>Roseobacteraceae</taxon>
        <taxon>Sulfitobacter</taxon>
    </lineage>
</organism>
<dbReference type="PANTHER" id="PTHR34700:SF4">
    <property type="entry name" value="PHAGE-LIKE ELEMENT PBSX PROTEIN XKDP"/>
    <property type="match status" value="1"/>
</dbReference>
<feature type="domain" description="LysM" evidence="3">
    <location>
        <begin position="415"/>
        <end position="464"/>
    </location>
</feature>
<sequence>MAMNTHDHNSPRSGGMTLPLVLAAILALLIGGYVMWTPSAPDLSDVTRAATDAPAAAPKTPDDTPKPPATADTSVAQDLAAARTPDPITGDIPDAPRIDEVRIEPDGMTVIAGRAAPGSTVSVLIDGAEVATARADGSGSFASVTILPPSAAPRVLTLSQETGGQATASRDEVILAPAQRPEPPLAVAQADTPDPQQHTPVTAPVDQPQVAPDTSAAAAQGDNAAPGSDTADQDAGGQAPVPDAVIALATPDLQAGQPPTSDPAPQGLTAATAVTGGAPPAIAPPAPQGVAVLRSTPEGVELMARAGAPEVMSAVALDTISYSDAGEVRLAGRAQAATREVRVYLDNTVVATLPVDDAGRWRGDLPDVDAGIYTLRVDEVGSGGDVTSRVETPFKREDAATLAQATFAADEGPIKAITVQKGNTLWGIARDRYGDGLLYVRVFEANSGAIRDPDLIYPGQVFDLPAE</sequence>
<feature type="compositionally biased region" description="Low complexity" evidence="1">
    <location>
        <begin position="269"/>
        <end position="280"/>
    </location>
</feature>
<reference evidence="4 5" key="1">
    <citation type="submission" date="2019-05" db="EMBL/GenBank/DDBJ databases">
        <title>Sulfitobacter sabulilitoris sp. nov., isolated from a marine sand.</title>
        <authorList>
            <person name="Yoon J.-H."/>
        </authorList>
    </citation>
    <scope>NUCLEOTIDE SEQUENCE [LARGE SCALE GENOMIC DNA]</scope>
    <source>
        <strain evidence="4 5">HSMS-29</strain>
    </source>
</reference>
<dbReference type="Gene3D" id="3.10.350.10">
    <property type="entry name" value="LysM domain"/>
    <property type="match status" value="1"/>
</dbReference>
<dbReference type="OrthoDB" id="370541at2"/>
<protein>
    <submittedName>
        <fullName evidence="4">LysM peptidoglycan-binding domain-containing protein</fullName>
    </submittedName>
</protein>
<dbReference type="InterPro" id="IPR052196">
    <property type="entry name" value="Bact_Kbp"/>
</dbReference>
<dbReference type="Proteomes" id="UP000309550">
    <property type="component" value="Unassembled WGS sequence"/>
</dbReference>
<feature type="region of interest" description="Disordered" evidence="1">
    <location>
        <begin position="185"/>
        <end position="239"/>
    </location>
</feature>
<feature type="compositionally biased region" description="Low complexity" evidence="1">
    <location>
        <begin position="50"/>
        <end position="59"/>
    </location>
</feature>
<evidence type="ECO:0000313" key="5">
    <source>
        <dbReference type="Proteomes" id="UP000309550"/>
    </source>
</evidence>
<dbReference type="InterPro" id="IPR013783">
    <property type="entry name" value="Ig-like_fold"/>
</dbReference>
<feature type="transmembrane region" description="Helical" evidence="2">
    <location>
        <begin position="16"/>
        <end position="36"/>
    </location>
</feature>
<dbReference type="InterPro" id="IPR018392">
    <property type="entry name" value="LysM"/>
</dbReference>